<reference evidence="1" key="1">
    <citation type="submission" date="2018-02" db="EMBL/GenBank/DDBJ databases">
        <title>Rhizophora mucronata_Transcriptome.</title>
        <authorList>
            <person name="Meera S.P."/>
            <person name="Sreeshan A."/>
            <person name="Augustine A."/>
        </authorList>
    </citation>
    <scope>NUCLEOTIDE SEQUENCE</scope>
    <source>
        <tissue evidence="1">Leaf</tissue>
    </source>
</reference>
<dbReference type="EMBL" id="GGEC01084197">
    <property type="protein sequence ID" value="MBX64681.1"/>
    <property type="molecule type" value="Transcribed_RNA"/>
</dbReference>
<accession>A0A2P2QCG1</accession>
<dbReference type="AlphaFoldDB" id="A0A2P2QCG1"/>
<protein>
    <submittedName>
        <fullName evidence="1">Uncharacterized protein</fullName>
    </submittedName>
</protein>
<sequence>MIDIAIFLTIGDILVEDTPPCNFIFNEAEASLYLELAADIKFHFDILTCILIDPAYKLLT</sequence>
<evidence type="ECO:0000313" key="1">
    <source>
        <dbReference type="EMBL" id="MBX64681.1"/>
    </source>
</evidence>
<organism evidence="1">
    <name type="scientific">Rhizophora mucronata</name>
    <name type="common">Asiatic mangrove</name>
    <dbReference type="NCBI Taxonomy" id="61149"/>
    <lineage>
        <taxon>Eukaryota</taxon>
        <taxon>Viridiplantae</taxon>
        <taxon>Streptophyta</taxon>
        <taxon>Embryophyta</taxon>
        <taxon>Tracheophyta</taxon>
        <taxon>Spermatophyta</taxon>
        <taxon>Magnoliopsida</taxon>
        <taxon>eudicotyledons</taxon>
        <taxon>Gunneridae</taxon>
        <taxon>Pentapetalae</taxon>
        <taxon>rosids</taxon>
        <taxon>fabids</taxon>
        <taxon>Malpighiales</taxon>
        <taxon>Rhizophoraceae</taxon>
        <taxon>Rhizophora</taxon>
    </lineage>
</organism>
<name>A0A2P2QCG1_RHIMU</name>
<proteinExistence type="predicted"/>